<evidence type="ECO:0000313" key="2">
    <source>
        <dbReference type="Proteomes" id="UP000235786"/>
    </source>
</evidence>
<organism evidence="1 2">
    <name type="scientific">Hyaloscypha variabilis (strain UAMH 11265 / GT02V1 / F)</name>
    <name type="common">Meliniomyces variabilis</name>
    <dbReference type="NCBI Taxonomy" id="1149755"/>
    <lineage>
        <taxon>Eukaryota</taxon>
        <taxon>Fungi</taxon>
        <taxon>Dikarya</taxon>
        <taxon>Ascomycota</taxon>
        <taxon>Pezizomycotina</taxon>
        <taxon>Leotiomycetes</taxon>
        <taxon>Helotiales</taxon>
        <taxon>Hyaloscyphaceae</taxon>
        <taxon>Hyaloscypha</taxon>
        <taxon>Hyaloscypha variabilis</taxon>
    </lineage>
</organism>
<dbReference type="Proteomes" id="UP000235786">
    <property type="component" value="Unassembled WGS sequence"/>
</dbReference>
<evidence type="ECO:0000313" key="1">
    <source>
        <dbReference type="EMBL" id="PMD31179.1"/>
    </source>
</evidence>
<keyword evidence="2" id="KW-1185">Reference proteome</keyword>
<name>A0A2J6QY61_HYAVF</name>
<dbReference type="OrthoDB" id="3461530at2759"/>
<dbReference type="AlphaFoldDB" id="A0A2J6QY61"/>
<sequence>MRLHYRFIHACGHTGIGPLICEASKRASPDPPNNEKLNTIHLELPFSCPYCPSASCSPNSTIQEVPLGEGVLTIISLTWPWCWCILRVCQYEDITPQEWALSTGCGGFRQMAWIPRPCGEVRVNARMEEMRREGQRTTTSAITEVTCAWRQRADERARSRFAGLLSQLHAAVMSGDNAR</sequence>
<protein>
    <submittedName>
        <fullName evidence="1">Uncharacterized protein</fullName>
    </submittedName>
</protein>
<gene>
    <name evidence="1" type="ORF">L207DRAFT_519451</name>
</gene>
<proteinExistence type="predicted"/>
<reference evidence="1 2" key="1">
    <citation type="submission" date="2016-04" db="EMBL/GenBank/DDBJ databases">
        <title>A degradative enzymes factory behind the ericoid mycorrhizal symbiosis.</title>
        <authorList>
            <consortium name="DOE Joint Genome Institute"/>
            <person name="Martino E."/>
            <person name="Morin E."/>
            <person name="Grelet G."/>
            <person name="Kuo A."/>
            <person name="Kohler A."/>
            <person name="Daghino S."/>
            <person name="Barry K."/>
            <person name="Choi C."/>
            <person name="Cichocki N."/>
            <person name="Clum A."/>
            <person name="Copeland A."/>
            <person name="Hainaut M."/>
            <person name="Haridas S."/>
            <person name="Labutti K."/>
            <person name="Lindquist E."/>
            <person name="Lipzen A."/>
            <person name="Khouja H.-R."/>
            <person name="Murat C."/>
            <person name="Ohm R."/>
            <person name="Olson A."/>
            <person name="Spatafora J."/>
            <person name="Veneault-Fourrey C."/>
            <person name="Henrissat B."/>
            <person name="Grigoriev I."/>
            <person name="Martin F."/>
            <person name="Perotto S."/>
        </authorList>
    </citation>
    <scope>NUCLEOTIDE SEQUENCE [LARGE SCALE GENOMIC DNA]</scope>
    <source>
        <strain evidence="1 2">F</strain>
    </source>
</reference>
<accession>A0A2J6QY61</accession>
<dbReference type="EMBL" id="KZ613963">
    <property type="protein sequence ID" value="PMD31179.1"/>
    <property type="molecule type" value="Genomic_DNA"/>
</dbReference>